<dbReference type="RefSeq" id="WP_076502677.1">
    <property type="nucleotide sequence ID" value="NZ_FTOP01000016.1"/>
</dbReference>
<accession>A0A1N7PIP7</accession>
<keyword evidence="4" id="KW-1185">Reference proteome</keyword>
<feature type="domain" description="UspA" evidence="2">
    <location>
        <begin position="152"/>
        <end position="271"/>
    </location>
</feature>
<evidence type="ECO:0000256" key="1">
    <source>
        <dbReference type="ARBA" id="ARBA00008791"/>
    </source>
</evidence>
<dbReference type="AlphaFoldDB" id="A0A1N7PIP7"/>
<dbReference type="InterPro" id="IPR006015">
    <property type="entry name" value="Universal_stress_UspA"/>
</dbReference>
<dbReference type="EMBL" id="FTOP01000016">
    <property type="protein sequence ID" value="SIT10259.1"/>
    <property type="molecule type" value="Genomic_DNA"/>
</dbReference>
<evidence type="ECO:0000313" key="3">
    <source>
        <dbReference type="EMBL" id="SIT10259.1"/>
    </source>
</evidence>
<evidence type="ECO:0000313" key="4">
    <source>
        <dbReference type="Proteomes" id="UP000186026"/>
    </source>
</evidence>
<dbReference type="InterPro" id="IPR014729">
    <property type="entry name" value="Rossmann-like_a/b/a_fold"/>
</dbReference>
<feature type="domain" description="UspA" evidence="2">
    <location>
        <begin position="1"/>
        <end position="142"/>
    </location>
</feature>
<organism evidence="3 4">
    <name type="scientific">Belliella pelovolcani</name>
    <dbReference type="NCBI Taxonomy" id="529505"/>
    <lineage>
        <taxon>Bacteria</taxon>
        <taxon>Pseudomonadati</taxon>
        <taxon>Bacteroidota</taxon>
        <taxon>Cytophagia</taxon>
        <taxon>Cytophagales</taxon>
        <taxon>Cyclobacteriaceae</taxon>
        <taxon>Belliella</taxon>
    </lineage>
</organism>
<proteinExistence type="inferred from homology"/>
<dbReference type="InterPro" id="IPR006016">
    <property type="entry name" value="UspA"/>
</dbReference>
<comment type="similarity">
    <text evidence="1">Belongs to the universal stress protein A family.</text>
</comment>
<dbReference type="SUPFAM" id="SSF52402">
    <property type="entry name" value="Adenine nucleotide alpha hydrolases-like"/>
    <property type="match status" value="2"/>
</dbReference>
<sequence length="278" mass="31199">MKKILIPTDFSSCAKAAEKYGIALAKKIDAEVLFMHIIITPIVWAKLTPEQENLFPDKKSEINAAKANLKDLVERAQAMGISANKLLVYSNGAERINKYVASEKVDMVVMGSHGTYGFKEHMLGSNTYSMLRRTNVPVIVIKEGFEHSRIDTLVIATNFREETGKSFAQIENFAELLKAELKVLYVNTPDHFVETNDILKIGQSFLDEFAAYNHEINIVDAFREERGIIQFAKKTQADAVAVITFGKSDLLQYFSPSVTENLIAMIDIPVISLRKNTF</sequence>
<gene>
    <name evidence="3" type="ORF">SAMN05421761_11679</name>
</gene>
<dbReference type="Pfam" id="PF00582">
    <property type="entry name" value="Usp"/>
    <property type="match status" value="2"/>
</dbReference>
<dbReference type="CDD" id="cd00293">
    <property type="entry name" value="USP-like"/>
    <property type="match status" value="2"/>
</dbReference>
<reference evidence="4" key="1">
    <citation type="submission" date="2017-01" db="EMBL/GenBank/DDBJ databases">
        <authorList>
            <person name="Varghese N."/>
            <person name="Submissions S."/>
        </authorList>
    </citation>
    <scope>NUCLEOTIDE SEQUENCE [LARGE SCALE GENOMIC DNA]</scope>
    <source>
        <strain evidence="4">DSM 46698</strain>
    </source>
</reference>
<dbReference type="PANTHER" id="PTHR46268:SF6">
    <property type="entry name" value="UNIVERSAL STRESS PROTEIN UP12"/>
    <property type="match status" value="1"/>
</dbReference>
<dbReference type="OrthoDB" id="1522603at2"/>
<name>A0A1N7PIP7_9BACT</name>
<protein>
    <submittedName>
        <fullName evidence="3">Nucleotide-binding universal stress protein, UspA family</fullName>
    </submittedName>
</protein>
<dbReference type="PANTHER" id="PTHR46268">
    <property type="entry name" value="STRESS RESPONSE PROTEIN NHAX"/>
    <property type="match status" value="1"/>
</dbReference>
<dbReference type="Gene3D" id="3.40.50.620">
    <property type="entry name" value="HUPs"/>
    <property type="match status" value="2"/>
</dbReference>
<dbReference type="PRINTS" id="PR01438">
    <property type="entry name" value="UNVRSLSTRESS"/>
</dbReference>
<dbReference type="Proteomes" id="UP000186026">
    <property type="component" value="Unassembled WGS sequence"/>
</dbReference>
<evidence type="ECO:0000259" key="2">
    <source>
        <dbReference type="Pfam" id="PF00582"/>
    </source>
</evidence>